<dbReference type="Gene3D" id="3.30.1300.30">
    <property type="entry name" value="GSPII I/J protein-like"/>
    <property type="match status" value="1"/>
</dbReference>
<evidence type="ECO:0000259" key="4">
    <source>
        <dbReference type="Pfam" id="PF21687"/>
    </source>
</evidence>
<dbReference type="KEGG" id="pvac:HC248_00338"/>
<gene>
    <name evidence="5" type="ORF">HC248_00338</name>
</gene>
<keyword evidence="6" id="KW-1185">Reference proteome</keyword>
<evidence type="ECO:0000256" key="2">
    <source>
        <dbReference type="SAM" id="SignalP"/>
    </source>
</evidence>
<dbReference type="GO" id="GO:0005886">
    <property type="term" value="C:plasma membrane"/>
    <property type="evidence" value="ECO:0007669"/>
    <property type="project" value="UniProtKB-SubCell"/>
</dbReference>
<feature type="domain" description="T2SS protein K first SAM-like" evidence="4">
    <location>
        <begin position="114"/>
        <end position="202"/>
    </location>
</feature>
<evidence type="ECO:0000313" key="5">
    <source>
        <dbReference type="EMBL" id="QJC55075.1"/>
    </source>
</evidence>
<dbReference type="RefSeq" id="WP_168920993.1">
    <property type="nucleotide sequence ID" value="NZ_CP051461.1"/>
</dbReference>
<proteinExistence type="inferred from homology"/>
<dbReference type="Pfam" id="PF21687">
    <property type="entry name" value="T2SSK_1st"/>
    <property type="match status" value="1"/>
</dbReference>
<dbReference type="Proteomes" id="UP000502041">
    <property type="component" value="Chromosome"/>
</dbReference>
<dbReference type="PANTHER" id="PTHR38831">
    <property type="entry name" value="TYPE II SECRETION SYSTEM PROTEIN K"/>
    <property type="match status" value="1"/>
</dbReference>
<name>A0A6H2H5E9_9BURK</name>
<dbReference type="InterPro" id="IPR049031">
    <property type="entry name" value="T2SSK_SAM-like_1st"/>
</dbReference>
<keyword evidence="1" id="KW-0813">Transport</keyword>
<dbReference type="NCBIfam" id="NF037980">
    <property type="entry name" value="T2SS_GspK"/>
    <property type="match status" value="1"/>
</dbReference>
<feature type="signal peptide" evidence="2">
    <location>
        <begin position="1"/>
        <end position="25"/>
    </location>
</feature>
<keyword evidence="1" id="KW-0472">Membrane</keyword>
<dbReference type="AlphaFoldDB" id="A0A6H2H5E9"/>
<dbReference type="InterPro" id="IPR049179">
    <property type="entry name" value="T2SSK_SAM-like_2nd"/>
</dbReference>
<comment type="similarity">
    <text evidence="1">Belongs to the GSP K family.</text>
</comment>
<keyword evidence="2" id="KW-0732">Signal</keyword>
<dbReference type="Pfam" id="PF03934">
    <property type="entry name" value="T2SSK"/>
    <property type="match status" value="1"/>
</dbReference>
<dbReference type="GO" id="GO:0009306">
    <property type="term" value="P:protein secretion"/>
    <property type="evidence" value="ECO:0007669"/>
    <property type="project" value="InterPro"/>
</dbReference>
<sequence>MTHQRGAALLAAMLTVTLVATFASAALWQQFRSIEVESSERARVQSGWILTGSLDWARLILREDARAGGADHLAEPWAVPLNEARLSSFLAADAGASDTDLKAFLSGQISDVQARLNVANLIEGSRLSPAGMASFTRLFELLGLAPEPLSLMANRYLLSVQTPTTENRSSMPLRPERVEQLAWLGMPSETLARLEPFITLLPIRTAINLNTASAEVIYASTPGLSLADAQRLVVARASSHFRNLTEADRVLSAQDQRFQNSSFSVASDFFEVLGRLRVEKTVVQERSLVQREGLIVRTLWRDRISAPDFLASTPVQR</sequence>
<keyword evidence="1" id="KW-1003">Cell membrane</keyword>
<dbReference type="EMBL" id="CP051461">
    <property type="protein sequence ID" value="QJC55075.1"/>
    <property type="molecule type" value="Genomic_DNA"/>
</dbReference>
<dbReference type="PANTHER" id="PTHR38831:SF1">
    <property type="entry name" value="TYPE II SECRETION SYSTEM PROTEIN K-RELATED"/>
    <property type="match status" value="1"/>
</dbReference>
<keyword evidence="1" id="KW-0997">Cell inner membrane</keyword>
<evidence type="ECO:0000259" key="3">
    <source>
        <dbReference type="Pfam" id="PF03934"/>
    </source>
</evidence>
<protein>
    <recommendedName>
        <fullName evidence="1">Type II secretion system protein K</fullName>
    </recommendedName>
</protein>
<evidence type="ECO:0000313" key="6">
    <source>
        <dbReference type="Proteomes" id="UP000502041"/>
    </source>
</evidence>
<evidence type="ECO:0000256" key="1">
    <source>
        <dbReference type="PIRNR" id="PIRNR002786"/>
    </source>
</evidence>
<reference evidence="5 6" key="1">
    <citation type="submission" date="2020-04" db="EMBL/GenBank/DDBJ databases">
        <title>Complete genome of a Psychrophilic, Marine, Gas Vacuolate Bacterium Polaromonas vacuolata KCTC 22033T.</title>
        <authorList>
            <person name="Hwang K."/>
            <person name="Kim K.M."/>
        </authorList>
    </citation>
    <scope>NUCLEOTIDE SEQUENCE [LARGE SCALE GENOMIC DNA]</scope>
    <source>
        <strain evidence="5 6">KCTC 22033</strain>
    </source>
</reference>
<organism evidence="5 6">
    <name type="scientific">Polaromonas vacuolata</name>
    <dbReference type="NCBI Taxonomy" id="37448"/>
    <lineage>
        <taxon>Bacteria</taxon>
        <taxon>Pseudomonadati</taxon>
        <taxon>Pseudomonadota</taxon>
        <taxon>Betaproteobacteria</taxon>
        <taxon>Burkholderiales</taxon>
        <taxon>Comamonadaceae</taxon>
        <taxon>Polaromonas</taxon>
    </lineage>
</organism>
<dbReference type="PIRSF" id="PIRSF002786">
    <property type="entry name" value="XcpX"/>
    <property type="match status" value="1"/>
</dbReference>
<dbReference type="InterPro" id="IPR005628">
    <property type="entry name" value="GspK"/>
</dbReference>
<accession>A0A6H2H5E9</accession>
<feature type="chain" id="PRO_5026060179" description="Type II secretion system protein K" evidence="2">
    <location>
        <begin position="26"/>
        <end position="317"/>
    </location>
</feature>
<feature type="domain" description="T2SS protein K second SAM-like" evidence="3">
    <location>
        <begin position="207"/>
        <end position="261"/>
    </location>
</feature>
<comment type="subcellular location">
    <subcellularLocation>
        <location evidence="1">Cell inner membrane</location>
    </subcellularLocation>
</comment>